<dbReference type="RefSeq" id="WP_160984955.1">
    <property type="nucleotide sequence ID" value="NZ_WVTD01000003.1"/>
</dbReference>
<reference evidence="1 2" key="1">
    <citation type="submission" date="2019-12" db="EMBL/GenBank/DDBJ databases">
        <authorList>
            <person name="Feng G."/>
            <person name="Zhu H."/>
        </authorList>
    </citation>
    <scope>NUCLEOTIDE SEQUENCE [LARGE SCALE GENOMIC DNA]</scope>
    <source>
        <strain evidence="1 2">FGD1</strain>
    </source>
</reference>
<dbReference type="Proteomes" id="UP000465810">
    <property type="component" value="Unassembled WGS sequence"/>
</dbReference>
<evidence type="ECO:0000313" key="1">
    <source>
        <dbReference type="EMBL" id="MYL97216.1"/>
    </source>
</evidence>
<accession>A0A7X4GFC2</accession>
<proteinExistence type="predicted"/>
<dbReference type="EMBL" id="WVTD01000003">
    <property type="protein sequence ID" value="MYL97216.1"/>
    <property type="molecule type" value="Genomic_DNA"/>
</dbReference>
<name>A0A7X4GFC2_9SPHN</name>
<protein>
    <submittedName>
        <fullName evidence="1">Uncharacterized protein</fullName>
    </submittedName>
</protein>
<keyword evidence="2" id="KW-1185">Reference proteome</keyword>
<sequence length="90" mass="9859">MSSPGFEERQEREFRAWIASEVGLSLDELESLDFDLDAQVGNDGVTYGHVVTFGDGADPELLAKISGLQDGRWVAIGFPPDEPEPDYDQG</sequence>
<organism evidence="1 2">
    <name type="scientific">Novosphingobium silvae</name>
    <dbReference type="NCBI Taxonomy" id="2692619"/>
    <lineage>
        <taxon>Bacteria</taxon>
        <taxon>Pseudomonadati</taxon>
        <taxon>Pseudomonadota</taxon>
        <taxon>Alphaproteobacteria</taxon>
        <taxon>Sphingomonadales</taxon>
        <taxon>Sphingomonadaceae</taxon>
        <taxon>Novosphingobium</taxon>
    </lineage>
</organism>
<evidence type="ECO:0000313" key="2">
    <source>
        <dbReference type="Proteomes" id="UP000465810"/>
    </source>
</evidence>
<comment type="caution">
    <text evidence="1">The sequence shown here is derived from an EMBL/GenBank/DDBJ whole genome shotgun (WGS) entry which is preliminary data.</text>
</comment>
<dbReference type="AlphaFoldDB" id="A0A7X4GFC2"/>
<gene>
    <name evidence="1" type="ORF">GR702_05450</name>
</gene>